<protein>
    <submittedName>
        <fullName evidence="8">ABC transporter permease</fullName>
    </submittedName>
</protein>
<organism evidence="8 9">
    <name type="scientific">Candidatus Scatoplasma merdavium</name>
    <dbReference type="NCBI Taxonomy" id="2840932"/>
    <lineage>
        <taxon>Bacteria</taxon>
        <taxon>Bacillati</taxon>
        <taxon>Bacillota</taxon>
        <taxon>Bacilli</taxon>
        <taxon>Bacillales</taxon>
        <taxon>Candidatus Scatoplasma</taxon>
    </lineage>
</organism>
<evidence type="ECO:0000256" key="3">
    <source>
        <dbReference type="ARBA" id="ARBA00022692"/>
    </source>
</evidence>
<feature type="transmembrane region" description="Helical" evidence="6">
    <location>
        <begin position="21"/>
        <end position="44"/>
    </location>
</feature>
<feature type="transmembrane region" description="Helical" evidence="6">
    <location>
        <begin position="374"/>
        <end position="400"/>
    </location>
</feature>
<feature type="transmembrane region" description="Helical" evidence="6">
    <location>
        <begin position="708"/>
        <end position="725"/>
    </location>
</feature>
<dbReference type="Proteomes" id="UP000823629">
    <property type="component" value="Unassembled WGS sequence"/>
</dbReference>
<keyword evidence="4 6" id="KW-1133">Transmembrane helix</keyword>
<evidence type="ECO:0000256" key="6">
    <source>
        <dbReference type="SAM" id="Phobius"/>
    </source>
</evidence>
<dbReference type="PANTHER" id="PTHR30287">
    <property type="entry name" value="MEMBRANE COMPONENT OF PREDICTED ABC SUPERFAMILY METABOLITE UPTAKE TRANSPORTER"/>
    <property type="match status" value="1"/>
</dbReference>
<gene>
    <name evidence="8" type="ORF">IAC78_03030</name>
</gene>
<dbReference type="AlphaFoldDB" id="A0A9D9D9G3"/>
<feature type="domain" description="ABC3 transporter permease C-terminal" evidence="7">
    <location>
        <begin position="331"/>
        <end position="453"/>
    </location>
</feature>
<evidence type="ECO:0000256" key="4">
    <source>
        <dbReference type="ARBA" id="ARBA00022989"/>
    </source>
</evidence>
<sequence length="834" mass="94071">MVKDSTNHLLFKELIRTVKQYWKQLISIVAISFLSICLFCGLTSNAKNLEERRDYLYEQTNFADVYLTTTSISFEDEQFIRSINEIIELDKRIYINGTSNKNTVYLVSPEVGSELSLPLISQGEEGFLLVNSYAEANHINIGDEVEISFSNLLLNLFDGNEATSSLIENFLSSYVLENKANIIFADDIILKFNVTGFMYHPEGVQTAEFSPSLFYVDRSVLSKSIISVLEENYDTDSLIEVLKAILPSLSDQIELFFEFTDLSSFVTNLLPYISNQILIKSSSPSDTVNKINEYYQQKGDNSTLLTCSLSSELQASKAINQDVNQAMQLTFVFPVIFFLVSLLVILTTLSQMIIKQRSQIGVLKALGAKRISIYFHYILYGVVLCFIGCVLGFITGPLLIPKVMGIKYDILWDLPYQNVHFFYFLSILMCVLMILISACCTFLVSYKVIKESPVETLKGENAKISFKVKDSKKFSSKFISLKMALRNIFIGKGKSLMVLLGMMGCTALLVCGFGIMDTLNYDVELDYTINQTIDVLAIPSSNPAELKKQLENQEEVYWVDERSEVSVLASTSNSVDSSLYIIPEESKTFNVPFYVDGGVSVDSHTASQLNLSLGDEIKLYFNNQTFTRKVTNIFESSTIHGIFDIASSYPGVNFDISMFYILLNDGYSIDDFARKLRDTSQYLSVQTIDDLFDYADNLLSSIGNMTDVIKIFAILLCVVVIYNLTSLNVSERKRDIATMKVLGFRFYEISKTLTYEIMLDTLVGIIFGLLLGYPLMVLVLMVNQTDLLTFVYHIKPLTYFIGFAVAFFSSLIVSLLLNLKAKKINMTESLKSIE</sequence>
<dbReference type="GO" id="GO:0005886">
    <property type="term" value="C:plasma membrane"/>
    <property type="evidence" value="ECO:0007669"/>
    <property type="project" value="UniProtKB-SubCell"/>
</dbReference>
<evidence type="ECO:0000256" key="5">
    <source>
        <dbReference type="ARBA" id="ARBA00023136"/>
    </source>
</evidence>
<reference evidence="8" key="1">
    <citation type="submission" date="2020-10" db="EMBL/GenBank/DDBJ databases">
        <authorList>
            <person name="Gilroy R."/>
        </authorList>
    </citation>
    <scope>NUCLEOTIDE SEQUENCE</scope>
    <source>
        <strain evidence="8">1748</strain>
    </source>
</reference>
<comment type="subcellular location">
    <subcellularLocation>
        <location evidence="1">Cell membrane</location>
        <topology evidence="1">Multi-pass membrane protein</topology>
    </subcellularLocation>
</comment>
<feature type="transmembrane region" description="Helical" evidence="6">
    <location>
        <begin position="496"/>
        <end position="516"/>
    </location>
</feature>
<comment type="caution">
    <text evidence="8">The sequence shown here is derived from an EMBL/GenBank/DDBJ whole genome shotgun (WGS) entry which is preliminary data.</text>
</comment>
<keyword evidence="3 6" id="KW-0812">Transmembrane</keyword>
<evidence type="ECO:0000313" key="8">
    <source>
        <dbReference type="EMBL" id="MBO8414434.1"/>
    </source>
</evidence>
<feature type="transmembrane region" description="Helical" evidence="6">
    <location>
        <begin position="331"/>
        <end position="354"/>
    </location>
</feature>
<dbReference type="PANTHER" id="PTHR30287:SF1">
    <property type="entry name" value="INNER MEMBRANE PROTEIN"/>
    <property type="match status" value="1"/>
</dbReference>
<dbReference type="InterPro" id="IPR003838">
    <property type="entry name" value="ABC3_permease_C"/>
</dbReference>
<accession>A0A9D9D9G3</accession>
<dbReference type="Pfam" id="PF02687">
    <property type="entry name" value="FtsX"/>
    <property type="match status" value="2"/>
</dbReference>
<feature type="domain" description="ABC3 transporter permease C-terminal" evidence="7">
    <location>
        <begin position="711"/>
        <end position="825"/>
    </location>
</feature>
<reference evidence="8" key="2">
    <citation type="journal article" date="2021" name="PeerJ">
        <title>Extensive microbial diversity within the chicken gut microbiome revealed by metagenomics and culture.</title>
        <authorList>
            <person name="Gilroy R."/>
            <person name="Ravi A."/>
            <person name="Getino M."/>
            <person name="Pursley I."/>
            <person name="Horton D.L."/>
            <person name="Alikhan N.F."/>
            <person name="Baker D."/>
            <person name="Gharbi K."/>
            <person name="Hall N."/>
            <person name="Watson M."/>
            <person name="Adriaenssens E.M."/>
            <person name="Foster-Nyarko E."/>
            <person name="Jarju S."/>
            <person name="Secka A."/>
            <person name="Antonio M."/>
            <person name="Oren A."/>
            <person name="Chaudhuri R.R."/>
            <person name="La Ragione R."/>
            <person name="Hildebrand F."/>
            <person name="Pallen M.J."/>
        </authorList>
    </citation>
    <scope>NUCLEOTIDE SEQUENCE</scope>
    <source>
        <strain evidence="8">1748</strain>
    </source>
</reference>
<evidence type="ECO:0000256" key="1">
    <source>
        <dbReference type="ARBA" id="ARBA00004651"/>
    </source>
</evidence>
<evidence type="ECO:0000259" key="7">
    <source>
        <dbReference type="Pfam" id="PF02687"/>
    </source>
</evidence>
<evidence type="ECO:0000256" key="2">
    <source>
        <dbReference type="ARBA" id="ARBA00022475"/>
    </source>
</evidence>
<keyword evidence="2" id="KW-1003">Cell membrane</keyword>
<feature type="transmembrane region" description="Helical" evidence="6">
    <location>
        <begin position="420"/>
        <end position="444"/>
    </location>
</feature>
<feature type="transmembrane region" description="Helical" evidence="6">
    <location>
        <begin position="757"/>
        <end position="782"/>
    </location>
</feature>
<dbReference type="InterPro" id="IPR038766">
    <property type="entry name" value="Membrane_comp_ABC_pdt"/>
</dbReference>
<proteinExistence type="predicted"/>
<dbReference type="EMBL" id="JADING010000087">
    <property type="protein sequence ID" value="MBO8414434.1"/>
    <property type="molecule type" value="Genomic_DNA"/>
</dbReference>
<evidence type="ECO:0000313" key="9">
    <source>
        <dbReference type="Proteomes" id="UP000823629"/>
    </source>
</evidence>
<name>A0A9D9D9G3_9BACL</name>
<keyword evidence="5 6" id="KW-0472">Membrane</keyword>
<feature type="transmembrane region" description="Helical" evidence="6">
    <location>
        <begin position="797"/>
        <end position="817"/>
    </location>
</feature>